<sequence>MSVVCTEGGRKSNDGDCGFRHHPMENSCNDLIDAEPHSTLLSNQAQVIANRFSKDFQASFGDPHSRLRRQSALCIRGSSAEPVWTSRSNSALTLVVTTMRRTQHCLRWDLHRQCRYVLKEFIQPHQNVYEFEERASCILCSVDLQMSREVFAKPLENHLRLRRQDTQVCLRVTQVIATVSTR</sequence>
<dbReference type="EMBL" id="UXSR01002165">
    <property type="protein sequence ID" value="VDD78726.1"/>
    <property type="molecule type" value="Genomic_DNA"/>
</dbReference>
<reference evidence="3" key="1">
    <citation type="submission" date="2017-02" db="UniProtKB">
        <authorList>
            <consortium name="WormBaseParasite"/>
        </authorList>
    </citation>
    <scope>IDENTIFICATION</scope>
</reference>
<accession>A0A0R3UCT0</accession>
<evidence type="ECO:0000313" key="3">
    <source>
        <dbReference type="WBParaSite" id="MCOS_0000472801-mRNA-1"/>
    </source>
</evidence>
<dbReference type="WBParaSite" id="MCOS_0000472801-mRNA-1">
    <property type="protein sequence ID" value="MCOS_0000472801-mRNA-1"/>
    <property type="gene ID" value="MCOS_0000472801"/>
</dbReference>
<organism evidence="3">
    <name type="scientific">Mesocestoides corti</name>
    <name type="common">Flatworm</name>
    <dbReference type="NCBI Taxonomy" id="53468"/>
    <lineage>
        <taxon>Eukaryota</taxon>
        <taxon>Metazoa</taxon>
        <taxon>Spiralia</taxon>
        <taxon>Lophotrochozoa</taxon>
        <taxon>Platyhelminthes</taxon>
        <taxon>Cestoda</taxon>
        <taxon>Eucestoda</taxon>
        <taxon>Cyclophyllidea</taxon>
        <taxon>Mesocestoididae</taxon>
        <taxon>Mesocestoides</taxon>
    </lineage>
</organism>
<keyword evidence="2" id="KW-1185">Reference proteome</keyword>
<name>A0A0R3UCT0_MESCO</name>
<dbReference type="AlphaFoldDB" id="A0A0R3UCT0"/>
<evidence type="ECO:0000313" key="2">
    <source>
        <dbReference type="Proteomes" id="UP000267029"/>
    </source>
</evidence>
<protein>
    <submittedName>
        <fullName evidence="1 3">Uncharacterized protein</fullName>
    </submittedName>
</protein>
<proteinExistence type="predicted"/>
<dbReference type="Proteomes" id="UP000267029">
    <property type="component" value="Unassembled WGS sequence"/>
</dbReference>
<gene>
    <name evidence="1" type="ORF">MCOS_LOCUS4729</name>
</gene>
<evidence type="ECO:0000313" key="1">
    <source>
        <dbReference type="EMBL" id="VDD78726.1"/>
    </source>
</evidence>
<reference evidence="1 2" key="2">
    <citation type="submission" date="2018-10" db="EMBL/GenBank/DDBJ databases">
        <authorList>
            <consortium name="Pathogen Informatics"/>
        </authorList>
    </citation>
    <scope>NUCLEOTIDE SEQUENCE [LARGE SCALE GENOMIC DNA]</scope>
</reference>